<feature type="repeat" description="Solcar" evidence="10">
    <location>
        <begin position="296"/>
        <end position="398"/>
    </location>
</feature>
<evidence type="ECO:0000256" key="10">
    <source>
        <dbReference type="PROSITE-ProRule" id="PRU00282"/>
    </source>
</evidence>
<dbReference type="STRING" id="70415.A0A5S6QUB4"/>
<evidence type="ECO:0000256" key="3">
    <source>
        <dbReference type="ARBA" id="ARBA00022448"/>
    </source>
</evidence>
<feature type="region of interest" description="Disordered" evidence="12">
    <location>
        <begin position="1"/>
        <end position="26"/>
    </location>
</feature>
<dbReference type="AlphaFoldDB" id="A0A5S6QUB4"/>
<dbReference type="GO" id="GO:0090149">
    <property type="term" value="P:mitochondrial membrane fission"/>
    <property type="evidence" value="ECO:0007669"/>
    <property type="project" value="InterPro"/>
</dbReference>
<dbReference type="InterPro" id="IPR018108">
    <property type="entry name" value="MCP_transmembrane"/>
</dbReference>
<dbReference type="InterPro" id="IPR039158">
    <property type="entry name" value="SLC25A46"/>
</dbReference>
<dbReference type="PANTHER" id="PTHR21252:SF2">
    <property type="entry name" value="MITOCHONDRIAL OUTER MEMBRANE PROTEIN SLC25A46"/>
    <property type="match status" value="1"/>
</dbReference>
<keyword evidence="3 11" id="KW-0813">Transport</keyword>
<evidence type="ECO:0000256" key="5">
    <source>
        <dbReference type="ARBA" id="ARBA00022737"/>
    </source>
</evidence>
<evidence type="ECO:0000256" key="8">
    <source>
        <dbReference type="ARBA" id="ARBA00023128"/>
    </source>
</evidence>
<evidence type="ECO:0000256" key="9">
    <source>
        <dbReference type="ARBA" id="ARBA00023136"/>
    </source>
</evidence>
<keyword evidence="9 10" id="KW-0472">Membrane</keyword>
<evidence type="ECO:0000256" key="4">
    <source>
        <dbReference type="ARBA" id="ARBA00022692"/>
    </source>
</evidence>
<sequence>MMSVYAERTDRGYNRHGSQLSDLRAANESLPVPQRALAWLSGTSTEFAPPTGCSPGELSPVTGSPRVNRVIELLKRPVAAPPSRRPRHLLSSDLAAVTRHSQSTSDSAEILIGTGVGIGCLLVENFLSLPFVVLRRQCQVNAAAIRCHRTPFTLFPVVYNLQQNQGIHCFWKGVSSSIVTRALDILFDRLLSELLGSPRTLTDTSTVAKVISHFFLKGLSYAITTPFTVASFIDTVQTNAVRGRPGIFDCITGGLNRLVCHRLSHYLMFNATRSYMYSVVSERLRKIPLREKSAFDAFFPEVFTAFTSNLLAEALLYPIGTVVYRLYLQGSRVIIDNMDNGTSVVPVNTNYEGVLDCINTIHSEEGIKGFYKGFGVLVLQYVIHLTLVHGLRRGFLYLEQGERIQLPPSSYSHHEVNVTDRNIHSWMNGRRPDIE</sequence>
<protein>
    <submittedName>
        <fullName evidence="14">Solute carrier family 25 member 46</fullName>
    </submittedName>
</protein>
<dbReference type="InterPro" id="IPR023395">
    <property type="entry name" value="MCP_dom_sf"/>
</dbReference>
<evidence type="ECO:0000256" key="6">
    <source>
        <dbReference type="ARBA" id="ARBA00022787"/>
    </source>
</evidence>
<comment type="subcellular location">
    <subcellularLocation>
        <location evidence="1">Mitochondrion outer membrane</location>
        <topology evidence="1">Multi-pass membrane protein</topology>
    </subcellularLocation>
</comment>
<comment type="similarity">
    <text evidence="2 11">Belongs to the mitochondrial carrier (TC 2.A.29) family.</text>
</comment>
<dbReference type="PANTHER" id="PTHR21252">
    <property type="entry name" value="TB1 PROTEIN-RELATED"/>
    <property type="match status" value="1"/>
</dbReference>
<dbReference type="PROSITE" id="PS50920">
    <property type="entry name" value="SOLCAR"/>
    <property type="match status" value="1"/>
</dbReference>
<evidence type="ECO:0000256" key="11">
    <source>
        <dbReference type="RuleBase" id="RU000488"/>
    </source>
</evidence>
<name>A0A5S6QUB4_TRIMR</name>
<accession>A0A5S6QUB4</accession>
<dbReference type="SUPFAM" id="SSF103506">
    <property type="entry name" value="Mitochondrial carrier"/>
    <property type="match status" value="1"/>
</dbReference>
<dbReference type="GO" id="GO:0005741">
    <property type="term" value="C:mitochondrial outer membrane"/>
    <property type="evidence" value="ECO:0007669"/>
    <property type="project" value="UniProtKB-SubCell"/>
</dbReference>
<dbReference type="Proteomes" id="UP000046395">
    <property type="component" value="Unassembled WGS sequence"/>
</dbReference>
<dbReference type="WBParaSite" id="TMUE_2000010713.1">
    <property type="protein sequence ID" value="TMUE_2000010713.1"/>
    <property type="gene ID" value="WBGene00294182"/>
</dbReference>
<organism evidence="13 14">
    <name type="scientific">Trichuris muris</name>
    <name type="common">Mouse whipworm</name>
    <dbReference type="NCBI Taxonomy" id="70415"/>
    <lineage>
        <taxon>Eukaryota</taxon>
        <taxon>Metazoa</taxon>
        <taxon>Ecdysozoa</taxon>
        <taxon>Nematoda</taxon>
        <taxon>Enoplea</taxon>
        <taxon>Dorylaimia</taxon>
        <taxon>Trichinellida</taxon>
        <taxon>Trichuridae</taxon>
        <taxon>Trichuris</taxon>
    </lineage>
</organism>
<keyword evidence="8" id="KW-0496">Mitochondrion</keyword>
<evidence type="ECO:0000256" key="12">
    <source>
        <dbReference type="SAM" id="MobiDB-lite"/>
    </source>
</evidence>
<reference evidence="14" key="1">
    <citation type="submission" date="2019-12" db="UniProtKB">
        <authorList>
            <consortium name="WormBaseParasite"/>
        </authorList>
    </citation>
    <scope>IDENTIFICATION</scope>
</reference>
<dbReference type="Gene3D" id="1.50.40.10">
    <property type="entry name" value="Mitochondrial carrier domain"/>
    <property type="match status" value="1"/>
</dbReference>
<evidence type="ECO:0000313" key="14">
    <source>
        <dbReference type="WBParaSite" id="TMUE_2000010713.1"/>
    </source>
</evidence>
<dbReference type="Pfam" id="PF00153">
    <property type="entry name" value="Mito_carr"/>
    <property type="match status" value="1"/>
</dbReference>
<evidence type="ECO:0000256" key="2">
    <source>
        <dbReference type="ARBA" id="ARBA00006375"/>
    </source>
</evidence>
<evidence type="ECO:0000256" key="7">
    <source>
        <dbReference type="ARBA" id="ARBA00022989"/>
    </source>
</evidence>
<evidence type="ECO:0000256" key="1">
    <source>
        <dbReference type="ARBA" id="ARBA00004374"/>
    </source>
</evidence>
<keyword evidence="5" id="KW-0677">Repeat</keyword>
<keyword evidence="7" id="KW-1133">Transmembrane helix</keyword>
<keyword evidence="6" id="KW-1000">Mitochondrion outer membrane</keyword>
<evidence type="ECO:0000313" key="13">
    <source>
        <dbReference type="Proteomes" id="UP000046395"/>
    </source>
</evidence>
<keyword evidence="4 10" id="KW-0812">Transmembrane</keyword>
<proteinExistence type="inferred from homology"/>
<keyword evidence="13" id="KW-1185">Reference proteome</keyword>